<dbReference type="InterPro" id="IPR011109">
    <property type="entry name" value="DNA_bind_recombinase_dom"/>
</dbReference>
<dbReference type="PROSITE" id="PS51737">
    <property type="entry name" value="RECOMBINASE_DNA_BIND"/>
    <property type="match status" value="1"/>
</dbReference>
<dbReference type="InterPro" id="IPR050639">
    <property type="entry name" value="SSR_resolvase"/>
</dbReference>
<dbReference type="Pfam" id="PF07508">
    <property type="entry name" value="Recombinase"/>
    <property type="match status" value="1"/>
</dbReference>
<evidence type="ECO:0000313" key="4">
    <source>
        <dbReference type="Proteomes" id="UP000019184"/>
    </source>
</evidence>
<dbReference type="GO" id="GO:0003677">
    <property type="term" value="F:DNA binding"/>
    <property type="evidence" value="ECO:0007669"/>
    <property type="project" value="InterPro"/>
</dbReference>
<dbReference type="InterPro" id="IPR006119">
    <property type="entry name" value="Resolv_N"/>
</dbReference>
<feature type="domain" description="Recombinase" evidence="2">
    <location>
        <begin position="38"/>
        <end position="181"/>
    </location>
</feature>
<evidence type="ECO:0000259" key="2">
    <source>
        <dbReference type="PROSITE" id="PS51737"/>
    </source>
</evidence>
<dbReference type="GO" id="GO:0000150">
    <property type="term" value="F:DNA strand exchange activity"/>
    <property type="evidence" value="ECO:0007669"/>
    <property type="project" value="InterPro"/>
</dbReference>
<dbReference type="Gene3D" id="3.90.1750.20">
    <property type="entry name" value="Putative Large Serine Recombinase, Chain B, Domain 2"/>
    <property type="match status" value="1"/>
</dbReference>
<name>A0A7U7GBL3_9GAMM</name>
<keyword evidence="4" id="KW-1185">Reference proteome</keyword>
<gene>
    <name evidence="3" type="ORF">BN874_2130005</name>
</gene>
<organism evidence="3 4">
    <name type="scientific">Candidatus Contendobacter odensis Run_B_J11</name>
    <dbReference type="NCBI Taxonomy" id="1400861"/>
    <lineage>
        <taxon>Bacteria</taxon>
        <taxon>Pseudomonadati</taxon>
        <taxon>Pseudomonadota</taxon>
        <taxon>Gammaproteobacteria</taxon>
        <taxon>Candidatus Competibacteraceae</taxon>
        <taxon>Candidatus Contendibacter</taxon>
    </lineage>
</organism>
<protein>
    <submittedName>
        <fullName evidence="3">Fragment of resolvase, N-terminal domain</fullName>
    </submittedName>
</protein>
<comment type="caution">
    <text evidence="3">The sequence shown here is derived from an EMBL/GenBank/DDBJ whole genome shotgun (WGS) entry which is preliminary data.</text>
</comment>
<evidence type="ECO:0000259" key="1">
    <source>
        <dbReference type="PROSITE" id="PS51736"/>
    </source>
</evidence>
<dbReference type="Pfam" id="PF13408">
    <property type="entry name" value="Zn_ribbon_recom"/>
    <property type="match status" value="1"/>
</dbReference>
<accession>A0A7U7GBL3</accession>
<feature type="domain" description="Resolvase/invertase-type recombinase catalytic" evidence="1">
    <location>
        <begin position="1"/>
        <end position="31"/>
    </location>
</feature>
<dbReference type="PANTHER" id="PTHR30461:SF23">
    <property type="entry name" value="DNA RECOMBINASE-RELATED"/>
    <property type="match status" value="1"/>
</dbReference>
<dbReference type="EMBL" id="CBTK010000128">
    <property type="protein sequence ID" value="CDH45172.1"/>
    <property type="molecule type" value="Genomic_DNA"/>
</dbReference>
<reference evidence="3 4" key="1">
    <citation type="journal article" date="2014" name="ISME J.">
        <title>Candidatus Competibacter-lineage genomes retrieved from metagenomes reveal functional metabolic diversity.</title>
        <authorList>
            <person name="McIlroy S.J."/>
            <person name="Albertsen M."/>
            <person name="Andresen E.K."/>
            <person name="Saunders A.M."/>
            <person name="Kristiansen R."/>
            <person name="Stokholm-Bjerregaard M."/>
            <person name="Nielsen K.L."/>
            <person name="Nielsen P.H."/>
        </authorList>
    </citation>
    <scope>NUCLEOTIDE SEQUENCE [LARGE SCALE GENOMIC DNA]</scope>
    <source>
        <strain evidence="3 4">Run_B_J11</strain>
    </source>
</reference>
<dbReference type="InterPro" id="IPR025827">
    <property type="entry name" value="Zn_ribbon_recom_dom"/>
</dbReference>
<dbReference type="Proteomes" id="UP000019184">
    <property type="component" value="Unassembled WGS sequence"/>
</dbReference>
<dbReference type="PANTHER" id="PTHR30461">
    <property type="entry name" value="DNA-INVERTASE FROM LAMBDOID PROPHAGE"/>
    <property type="match status" value="1"/>
</dbReference>
<dbReference type="PROSITE" id="PS51736">
    <property type="entry name" value="RECOMBINASES_3"/>
    <property type="match status" value="1"/>
</dbReference>
<dbReference type="AlphaFoldDB" id="A0A7U7GBL3"/>
<proteinExistence type="predicted"/>
<sequence length="601" mass="68096">MLGLKGTMSEAELHILRARLDGGIRNKAARGELRRGLPIGFVWGDEDGEVRFHPHAAVVAAIRSVFERFAELGSARRVWLWFHAEGLNFPLRLNQTDEIRWTPPTYTAIHHILTNPVYAGAYCYGKTRRERYVDAQGQIRQRIRHLPQAEWAVLIPDHHEGFIDWATYAANQTRLDRNTRPQPHQVGGALREGAALLQSLATCGHCGRRLRTHYRGRTSIPGYHCAGKDIVGGRGVYCLNVGGLQIDEAVTQAFLQALEPAGMQAALLAAQQLEADHDTALTQWRLAVERARYEADKAERRYRAVEPENRLVARGLETEWEQRLRALDEAQVELTRRQQQRPVALTSSERNALLALGRDLKPVWFAPTTTRRDQKELLRALLEEVIIAVFRNEYRAHLTLRWRGGRLTELEVSLPRSRPATVRTDEDTLVLLRRLAVHYPDDVIAGILNRQGRTTARGLRFTANLVGNTRRHWHIPRFEPQPEGPEGELLSIQQAANALNLAPSTLHRWVNEGFVAGEQVTPGAPWQIRLTDDLRRQFVEEAPEGYVVMQEATQSLGVSRQTVLQRVKRGELDAVHVCCGRRKGLRIKAVDNHPDLFNLSS</sequence>
<evidence type="ECO:0000313" key="3">
    <source>
        <dbReference type="EMBL" id="CDH45172.1"/>
    </source>
</evidence>
<dbReference type="InterPro" id="IPR038109">
    <property type="entry name" value="DNA_bind_recomb_sf"/>
</dbReference>